<dbReference type="InterPro" id="IPR029071">
    <property type="entry name" value="Ubiquitin-like_domsf"/>
</dbReference>
<proteinExistence type="predicted"/>
<dbReference type="InterPro" id="IPR000626">
    <property type="entry name" value="Ubiquitin-like_dom"/>
</dbReference>
<dbReference type="AlphaFoldDB" id="A0A086J6W4"/>
<evidence type="ECO:0000313" key="4">
    <source>
        <dbReference type="Proteomes" id="UP000028828"/>
    </source>
</evidence>
<dbReference type="Gene3D" id="3.10.20.90">
    <property type="entry name" value="Phosphatidylinositol 3-kinase Catalytic Subunit, Chain A, domain 1"/>
    <property type="match status" value="1"/>
</dbReference>
<dbReference type="OrthoDB" id="328608at2759"/>
<protein>
    <recommendedName>
        <fullName evidence="2">Ubiquitin-like domain-containing protein</fullName>
    </recommendedName>
</protein>
<dbReference type="Proteomes" id="UP000028828">
    <property type="component" value="Unassembled WGS sequence"/>
</dbReference>
<evidence type="ECO:0000256" key="1">
    <source>
        <dbReference type="SAM" id="MobiDB-lite"/>
    </source>
</evidence>
<dbReference type="VEuPathDB" id="ToxoDB:TGP89_207240"/>
<feature type="domain" description="Ubiquitin-like" evidence="2">
    <location>
        <begin position="31"/>
        <end position="93"/>
    </location>
</feature>
<accession>A0A086J6W4</accession>
<evidence type="ECO:0000313" key="3">
    <source>
        <dbReference type="EMBL" id="KFG27882.1"/>
    </source>
</evidence>
<comment type="caution">
    <text evidence="3">The sequence shown here is derived from an EMBL/GenBank/DDBJ whole genome shotgun (WGS) entry which is preliminary data.</text>
</comment>
<name>A0A086J6W4_TOXGO</name>
<organism evidence="3 4">
    <name type="scientific">Toxoplasma gondii p89</name>
    <dbReference type="NCBI Taxonomy" id="943119"/>
    <lineage>
        <taxon>Eukaryota</taxon>
        <taxon>Sar</taxon>
        <taxon>Alveolata</taxon>
        <taxon>Apicomplexa</taxon>
        <taxon>Conoidasida</taxon>
        <taxon>Coccidia</taxon>
        <taxon>Eucoccidiorida</taxon>
        <taxon>Eimeriorina</taxon>
        <taxon>Sarcocystidae</taxon>
        <taxon>Toxoplasma</taxon>
    </lineage>
</organism>
<evidence type="ECO:0000259" key="2">
    <source>
        <dbReference type="PROSITE" id="PS50053"/>
    </source>
</evidence>
<dbReference type="SUPFAM" id="SSF54236">
    <property type="entry name" value="Ubiquitin-like"/>
    <property type="match status" value="1"/>
</dbReference>
<reference evidence="3 4" key="1">
    <citation type="submission" date="2014-03" db="EMBL/GenBank/DDBJ databases">
        <authorList>
            <person name="Sibley D."/>
            <person name="Venepally P."/>
            <person name="Karamycheva S."/>
            <person name="Hadjithomas M."/>
            <person name="Khan A."/>
            <person name="Brunk B."/>
            <person name="Roos D."/>
            <person name="Caler E."/>
            <person name="Lorenzi H."/>
        </authorList>
    </citation>
    <scope>NUCLEOTIDE SEQUENCE [LARGE SCALE GENOMIC DNA]</scope>
    <source>
        <strain evidence="4">p89</strain>
    </source>
</reference>
<feature type="region of interest" description="Disordered" evidence="1">
    <location>
        <begin position="1"/>
        <end position="22"/>
    </location>
</feature>
<gene>
    <name evidence="3" type="ORF">TGP89_207240</name>
</gene>
<dbReference type="EMBL" id="AEYI02002546">
    <property type="protein sequence ID" value="KFG27882.1"/>
    <property type="molecule type" value="Genomic_DNA"/>
</dbReference>
<dbReference type="PROSITE" id="PS50053">
    <property type="entry name" value="UBIQUITIN_2"/>
    <property type="match status" value="1"/>
</dbReference>
<sequence>MATDSSSGLSLPPKNAELREKEDAALQGDDLRLIVALANRNPVEIEVKSSTEVGYVKLLLADRLGIEARRLRLFYHNDSKEVTLIDPMSLCDFKGIRPPSAEIQAQIL</sequence>